<feature type="transmembrane region" description="Helical" evidence="2">
    <location>
        <begin position="84"/>
        <end position="109"/>
    </location>
</feature>
<protein>
    <submittedName>
        <fullName evidence="3">Putative PurR-regulated permease PerM</fullName>
    </submittedName>
</protein>
<comment type="caution">
    <text evidence="3">The sequence shown here is derived from an EMBL/GenBank/DDBJ whole genome shotgun (WGS) entry which is preliminary data.</text>
</comment>
<keyword evidence="2" id="KW-0472">Membrane</keyword>
<dbReference type="AlphaFoldDB" id="A0A7W7FK46"/>
<accession>A0A7W7FK46</accession>
<feature type="transmembrane region" description="Helical" evidence="2">
    <location>
        <begin position="48"/>
        <end position="72"/>
    </location>
</feature>
<keyword evidence="4" id="KW-1185">Reference proteome</keyword>
<keyword evidence="2" id="KW-0812">Transmembrane</keyword>
<sequence>MTDPQQPNPQHTPPAAPAYESAAYPNAPQYSGGQPAADAPAPGKTLGIVALILAIVPGTQLIGLILGIVALVQSRKAGRKNGFALAAIIVSVVLILITILIIVLAVAAFQAAGGGDLITQVNACLDDPSGTVTVQGITMSCQELLEQSGY</sequence>
<reference evidence="3 4" key="1">
    <citation type="submission" date="2020-08" db="EMBL/GenBank/DDBJ databases">
        <title>Sequencing the genomes of 1000 actinobacteria strains.</title>
        <authorList>
            <person name="Klenk H.-P."/>
        </authorList>
    </citation>
    <scope>NUCLEOTIDE SEQUENCE [LARGE SCALE GENOMIC DNA]</scope>
    <source>
        <strain evidence="3 4">DSM 24947</strain>
    </source>
</reference>
<feature type="compositionally biased region" description="Pro residues" evidence="1">
    <location>
        <begin position="1"/>
        <end position="16"/>
    </location>
</feature>
<organism evidence="3 4">
    <name type="scientific">Microbacterium marinum</name>
    <dbReference type="NCBI Taxonomy" id="421115"/>
    <lineage>
        <taxon>Bacteria</taxon>
        <taxon>Bacillati</taxon>
        <taxon>Actinomycetota</taxon>
        <taxon>Actinomycetes</taxon>
        <taxon>Micrococcales</taxon>
        <taxon>Microbacteriaceae</taxon>
        <taxon>Microbacterium</taxon>
    </lineage>
</organism>
<dbReference type="RefSeq" id="WP_184218687.1">
    <property type="nucleotide sequence ID" value="NZ_JACHMD010000001.1"/>
</dbReference>
<name>A0A7W7FK46_9MICO</name>
<evidence type="ECO:0000256" key="2">
    <source>
        <dbReference type="SAM" id="Phobius"/>
    </source>
</evidence>
<dbReference type="EMBL" id="JACHMD010000001">
    <property type="protein sequence ID" value="MBB4667778.1"/>
    <property type="molecule type" value="Genomic_DNA"/>
</dbReference>
<evidence type="ECO:0000256" key="1">
    <source>
        <dbReference type="SAM" id="MobiDB-lite"/>
    </source>
</evidence>
<evidence type="ECO:0000313" key="4">
    <source>
        <dbReference type="Proteomes" id="UP000573729"/>
    </source>
</evidence>
<keyword evidence="2" id="KW-1133">Transmembrane helix</keyword>
<dbReference type="Proteomes" id="UP000573729">
    <property type="component" value="Unassembled WGS sequence"/>
</dbReference>
<proteinExistence type="predicted"/>
<evidence type="ECO:0000313" key="3">
    <source>
        <dbReference type="EMBL" id="MBB4667778.1"/>
    </source>
</evidence>
<feature type="region of interest" description="Disordered" evidence="1">
    <location>
        <begin position="1"/>
        <end position="25"/>
    </location>
</feature>
<gene>
    <name evidence="3" type="ORF">BKA24_002487</name>
</gene>